<dbReference type="GO" id="GO:0016787">
    <property type="term" value="F:hydrolase activity"/>
    <property type="evidence" value="ECO:0007669"/>
    <property type="project" value="UniProtKB-KW"/>
</dbReference>
<dbReference type="PROSITE" id="PS00893">
    <property type="entry name" value="NUDIX_BOX"/>
    <property type="match status" value="1"/>
</dbReference>
<protein>
    <submittedName>
        <fullName evidence="3">10056_t:CDS:1</fullName>
    </submittedName>
</protein>
<dbReference type="InterPro" id="IPR020084">
    <property type="entry name" value="NUDIX_hydrolase_CS"/>
</dbReference>
<evidence type="ECO:0000313" key="3">
    <source>
        <dbReference type="EMBL" id="CAG8495726.1"/>
    </source>
</evidence>
<dbReference type="PROSITE" id="PS51462">
    <property type="entry name" value="NUDIX"/>
    <property type="match status" value="1"/>
</dbReference>
<keyword evidence="1" id="KW-0378">Hydrolase</keyword>
<dbReference type="SUPFAM" id="SSF55811">
    <property type="entry name" value="Nudix"/>
    <property type="match status" value="1"/>
</dbReference>
<dbReference type="InterPro" id="IPR015797">
    <property type="entry name" value="NUDIX_hydrolase-like_dom_sf"/>
</dbReference>
<dbReference type="GO" id="GO:0006753">
    <property type="term" value="P:nucleoside phosphate metabolic process"/>
    <property type="evidence" value="ECO:0007669"/>
    <property type="project" value="TreeGrafter"/>
</dbReference>
<dbReference type="InterPro" id="IPR000086">
    <property type="entry name" value="NUDIX_hydrolase_dom"/>
</dbReference>
<dbReference type="Proteomes" id="UP000789375">
    <property type="component" value="Unassembled WGS sequence"/>
</dbReference>
<proteinExistence type="predicted"/>
<dbReference type="PANTHER" id="PTHR11839:SF1">
    <property type="entry name" value="ADP-SUGAR PYROPHOSPHATASE"/>
    <property type="match status" value="1"/>
</dbReference>
<evidence type="ECO:0000256" key="1">
    <source>
        <dbReference type="ARBA" id="ARBA00022801"/>
    </source>
</evidence>
<evidence type="ECO:0000259" key="2">
    <source>
        <dbReference type="PROSITE" id="PS51462"/>
    </source>
</evidence>
<dbReference type="AlphaFoldDB" id="A0A9N8ZH92"/>
<feature type="domain" description="Nudix hydrolase" evidence="2">
    <location>
        <begin position="78"/>
        <end position="211"/>
    </location>
</feature>
<dbReference type="EMBL" id="CAJVPP010000590">
    <property type="protein sequence ID" value="CAG8495726.1"/>
    <property type="molecule type" value="Genomic_DNA"/>
</dbReference>
<sequence>MRIKLNANDFLCLICGISMDKYDIKFHKIDKSTVNVKRLGNGHWLELQEIEYIDPSTKVTRKWEVCKRKGSTTTKEKKSIDAVDIHAITREENKPPQIVLVIQFRPPIGRYCIEFPSGLIDDNETVETAALRELQEETGYYGQITRISEPICYEPGLTDSLTKIIDMEIDLTSIENINPKKKLEDDEWSLQTIKIPLDNLYDTLQIATTAF</sequence>
<accession>A0A9N8ZH92</accession>
<organism evidence="3 4">
    <name type="scientific">Funneliformis mosseae</name>
    <name type="common">Endomycorrhizal fungus</name>
    <name type="synonym">Glomus mosseae</name>
    <dbReference type="NCBI Taxonomy" id="27381"/>
    <lineage>
        <taxon>Eukaryota</taxon>
        <taxon>Fungi</taxon>
        <taxon>Fungi incertae sedis</taxon>
        <taxon>Mucoromycota</taxon>
        <taxon>Glomeromycotina</taxon>
        <taxon>Glomeromycetes</taxon>
        <taxon>Glomerales</taxon>
        <taxon>Glomeraceae</taxon>
        <taxon>Funneliformis</taxon>
    </lineage>
</organism>
<evidence type="ECO:0000313" key="4">
    <source>
        <dbReference type="Proteomes" id="UP000789375"/>
    </source>
</evidence>
<dbReference type="PANTHER" id="PTHR11839">
    <property type="entry name" value="UDP/ADP-SUGAR PYROPHOSPHATASE"/>
    <property type="match status" value="1"/>
</dbReference>
<comment type="caution">
    <text evidence="3">The sequence shown here is derived from an EMBL/GenBank/DDBJ whole genome shotgun (WGS) entry which is preliminary data.</text>
</comment>
<gene>
    <name evidence="3" type="ORF">FMOSSE_LOCUS3769</name>
</gene>
<reference evidence="3" key="1">
    <citation type="submission" date="2021-06" db="EMBL/GenBank/DDBJ databases">
        <authorList>
            <person name="Kallberg Y."/>
            <person name="Tangrot J."/>
            <person name="Rosling A."/>
        </authorList>
    </citation>
    <scope>NUCLEOTIDE SEQUENCE</scope>
    <source>
        <strain evidence="3">87-6 pot B 2015</strain>
    </source>
</reference>
<dbReference type="Pfam" id="PF00293">
    <property type="entry name" value="NUDIX"/>
    <property type="match status" value="1"/>
</dbReference>
<keyword evidence="4" id="KW-1185">Reference proteome</keyword>
<name>A0A9N8ZH92_FUNMO</name>
<dbReference type="Gene3D" id="3.90.79.10">
    <property type="entry name" value="Nucleoside Triphosphate Pyrophosphohydrolase"/>
    <property type="match status" value="1"/>
</dbReference>
<dbReference type="GO" id="GO:0019693">
    <property type="term" value="P:ribose phosphate metabolic process"/>
    <property type="evidence" value="ECO:0007669"/>
    <property type="project" value="TreeGrafter"/>
</dbReference>
<dbReference type="CDD" id="cd18888">
    <property type="entry name" value="NUDIX_ADPRase_Nudt5"/>
    <property type="match status" value="1"/>
</dbReference>